<evidence type="ECO:0000259" key="6">
    <source>
        <dbReference type="PROSITE" id="PS50929"/>
    </source>
</evidence>
<evidence type="ECO:0000256" key="4">
    <source>
        <dbReference type="ARBA" id="ARBA00023136"/>
    </source>
</evidence>
<dbReference type="GO" id="GO:0005886">
    <property type="term" value="C:plasma membrane"/>
    <property type="evidence" value="ECO:0007669"/>
    <property type="project" value="UniProtKB-SubCell"/>
</dbReference>
<accession>A0A2S7XQE0</accession>
<dbReference type="AlphaFoldDB" id="A0A2S7XQE0"/>
<evidence type="ECO:0000313" key="7">
    <source>
        <dbReference type="EMBL" id="PQJ95925.1"/>
    </source>
</evidence>
<evidence type="ECO:0000256" key="3">
    <source>
        <dbReference type="ARBA" id="ARBA00022989"/>
    </source>
</evidence>
<evidence type="ECO:0000256" key="2">
    <source>
        <dbReference type="ARBA" id="ARBA00022692"/>
    </source>
</evidence>
<dbReference type="GO" id="GO:0140359">
    <property type="term" value="F:ABC-type transporter activity"/>
    <property type="evidence" value="ECO:0007669"/>
    <property type="project" value="InterPro"/>
</dbReference>
<name>A0A2S7XQE0_9GAMM</name>
<feature type="domain" description="ABC transmembrane type-1" evidence="6">
    <location>
        <begin position="20"/>
        <end position="103"/>
    </location>
</feature>
<dbReference type="Pfam" id="PF00664">
    <property type="entry name" value="ABC_membrane"/>
    <property type="match status" value="1"/>
</dbReference>
<dbReference type="Gene3D" id="1.20.1560.10">
    <property type="entry name" value="ABC transporter type 1, transmembrane domain"/>
    <property type="match status" value="1"/>
</dbReference>
<dbReference type="GO" id="GO:0005524">
    <property type="term" value="F:ATP binding"/>
    <property type="evidence" value="ECO:0007669"/>
    <property type="project" value="InterPro"/>
</dbReference>
<keyword evidence="3 5" id="KW-1133">Transmembrane helix</keyword>
<dbReference type="PROSITE" id="PS50929">
    <property type="entry name" value="ABC_TM1F"/>
    <property type="match status" value="1"/>
</dbReference>
<evidence type="ECO:0000313" key="8">
    <source>
        <dbReference type="Proteomes" id="UP000239936"/>
    </source>
</evidence>
<keyword evidence="8" id="KW-1185">Reference proteome</keyword>
<evidence type="ECO:0000256" key="1">
    <source>
        <dbReference type="ARBA" id="ARBA00004651"/>
    </source>
</evidence>
<sequence length="108" mass="12235">MIGDLFNYWSSHGGRSEIRTKRFRRHSRRIQDRVGDLTQVAQEAIDAQRVVKAFGGQAREALRFNTINEKTRALQMKMIATEAASVPLVQLISAAAIGVVVYYPRCRD</sequence>
<dbReference type="SUPFAM" id="SSF90123">
    <property type="entry name" value="ABC transporter transmembrane region"/>
    <property type="match status" value="1"/>
</dbReference>
<dbReference type="Proteomes" id="UP000239936">
    <property type="component" value="Unassembled WGS sequence"/>
</dbReference>
<feature type="transmembrane region" description="Helical" evidence="5">
    <location>
        <begin position="79"/>
        <end position="103"/>
    </location>
</feature>
<dbReference type="InterPro" id="IPR036640">
    <property type="entry name" value="ABC1_TM_sf"/>
</dbReference>
<keyword evidence="4 5" id="KW-0472">Membrane</keyword>
<proteinExistence type="predicted"/>
<organism evidence="7 8">
    <name type="scientific">Chromatium okenii</name>
    <dbReference type="NCBI Taxonomy" id="61644"/>
    <lineage>
        <taxon>Bacteria</taxon>
        <taxon>Pseudomonadati</taxon>
        <taxon>Pseudomonadota</taxon>
        <taxon>Gammaproteobacteria</taxon>
        <taxon>Chromatiales</taxon>
        <taxon>Chromatiaceae</taxon>
        <taxon>Chromatium</taxon>
    </lineage>
</organism>
<comment type="caution">
    <text evidence="7">The sequence shown here is derived from an EMBL/GenBank/DDBJ whole genome shotgun (WGS) entry which is preliminary data.</text>
</comment>
<evidence type="ECO:0000256" key="5">
    <source>
        <dbReference type="SAM" id="Phobius"/>
    </source>
</evidence>
<dbReference type="EMBL" id="PPGH01000035">
    <property type="protein sequence ID" value="PQJ95925.1"/>
    <property type="molecule type" value="Genomic_DNA"/>
</dbReference>
<dbReference type="InterPro" id="IPR011527">
    <property type="entry name" value="ABC1_TM_dom"/>
</dbReference>
<gene>
    <name evidence="7" type="ORF">CXB77_08585</name>
</gene>
<reference evidence="7 8" key="1">
    <citation type="submission" date="2018-01" db="EMBL/GenBank/DDBJ databases">
        <title>The complete genome sequence of Chromatium okenii LaCa, a purple sulfur bacterium with a turbulent life.</title>
        <authorList>
            <person name="Luedin S.M."/>
            <person name="Liechti N."/>
            <person name="Storelli N."/>
            <person name="Danza F."/>
            <person name="Wittwer M."/>
            <person name="Pothier J.F."/>
            <person name="Tonolla M.A."/>
        </authorList>
    </citation>
    <scope>NUCLEOTIDE SEQUENCE [LARGE SCALE GENOMIC DNA]</scope>
    <source>
        <strain evidence="7 8">LaCa</strain>
    </source>
</reference>
<protein>
    <recommendedName>
        <fullName evidence="6">ABC transmembrane type-1 domain-containing protein</fullName>
    </recommendedName>
</protein>
<comment type="subcellular location">
    <subcellularLocation>
        <location evidence="1">Cell membrane</location>
        <topology evidence="1">Multi-pass membrane protein</topology>
    </subcellularLocation>
</comment>
<keyword evidence="2 5" id="KW-0812">Transmembrane</keyword>